<dbReference type="EMBL" id="CVRI01000040">
    <property type="protein sequence ID" value="CRK95093.1"/>
    <property type="molecule type" value="Genomic_DNA"/>
</dbReference>
<keyword evidence="2" id="KW-1185">Reference proteome</keyword>
<organism evidence="1 2">
    <name type="scientific">Clunio marinus</name>
    <dbReference type="NCBI Taxonomy" id="568069"/>
    <lineage>
        <taxon>Eukaryota</taxon>
        <taxon>Metazoa</taxon>
        <taxon>Ecdysozoa</taxon>
        <taxon>Arthropoda</taxon>
        <taxon>Hexapoda</taxon>
        <taxon>Insecta</taxon>
        <taxon>Pterygota</taxon>
        <taxon>Neoptera</taxon>
        <taxon>Endopterygota</taxon>
        <taxon>Diptera</taxon>
        <taxon>Nematocera</taxon>
        <taxon>Chironomoidea</taxon>
        <taxon>Chironomidae</taxon>
        <taxon>Clunio</taxon>
    </lineage>
</organism>
<gene>
    <name evidence="1" type="ORF">CLUMA_CG008571</name>
</gene>
<dbReference type="AlphaFoldDB" id="A0A1J1I476"/>
<sequence>MANTNSKLGLSKSFRLKKLLHFMLPPSLMEKEKKQEILSYSLFFHPQTERIITKILFCKAMASSLTAIDTEIKCKQIV</sequence>
<accession>A0A1J1I476</accession>
<evidence type="ECO:0000313" key="2">
    <source>
        <dbReference type="Proteomes" id="UP000183832"/>
    </source>
</evidence>
<protein>
    <submittedName>
        <fullName evidence="1">CLUMA_CG008571, isoform A</fullName>
    </submittedName>
</protein>
<dbReference type="Proteomes" id="UP000183832">
    <property type="component" value="Unassembled WGS sequence"/>
</dbReference>
<name>A0A1J1I476_9DIPT</name>
<proteinExistence type="predicted"/>
<evidence type="ECO:0000313" key="1">
    <source>
        <dbReference type="EMBL" id="CRK95093.1"/>
    </source>
</evidence>
<reference evidence="1 2" key="1">
    <citation type="submission" date="2015-04" db="EMBL/GenBank/DDBJ databases">
        <authorList>
            <person name="Syromyatnikov M.Y."/>
            <person name="Popov V.N."/>
        </authorList>
    </citation>
    <scope>NUCLEOTIDE SEQUENCE [LARGE SCALE GENOMIC DNA]</scope>
</reference>